<gene>
    <name evidence="1" type="ORF">ABZ568_09915</name>
</gene>
<protein>
    <submittedName>
        <fullName evidence="1">Uncharacterized protein</fullName>
    </submittedName>
</protein>
<proteinExistence type="predicted"/>
<dbReference type="Proteomes" id="UP001550603">
    <property type="component" value="Unassembled WGS sequence"/>
</dbReference>
<sequence>MERIARECGLAPAELIAVLDRLTRRFIGWHVASGSGDLHWELLPEASVAADRRAMWRQGELQEQRENGNLTLDGIGLPLK</sequence>
<comment type="caution">
    <text evidence="1">The sequence shown here is derived from an EMBL/GenBank/DDBJ whole genome shotgun (WGS) entry which is preliminary data.</text>
</comment>
<dbReference type="EMBL" id="JBEYBN010000010">
    <property type="protein sequence ID" value="MEU2266731.1"/>
    <property type="molecule type" value="Genomic_DNA"/>
</dbReference>
<accession>A0ABV2XRU7</accession>
<evidence type="ECO:0000313" key="1">
    <source>
        <dbReference type="EMBL" id="MEU2266731.1"/>
    </source>
</evidence>
<keyword evidence="2" id="KW-1185">Reference proteome</keyword>
<evidence type="ECO:0000313" key="2">
    <source>
        <dbReference type="Proteomes" id="UP001550603"/>
    </source>
</evidence>
<reference evidence="1 2" key="1">
    <citation type="submission" date="2024-06" db="EMBL/GenBank/DDBJ databases">
        <title>The Natural Products Discovery Center: Release of the First 8490 Sequenced Strains for Exploring Actinobacteria Biosynthetic Diversity.</title>
        <authorList>
            <person name="Kalkreuter E."/>
            <person name="Kautsar S.A."/>
            <person name="Yang D."/>
            <person name="Bader C.D."/>
            <person name="Teijaro C.N."/>
            <person name="Fluegel L."/>
            <person name="Davis C.M."/>
            <person name="Simpson J.R."/>
            <person name="Lauterbach L."/>
            <person name="Steele A.D."/>
            <person name="Gui C."/>
            <person name="Meng S."/>
            <person name="Li G."/>
            <person name="Viehrig K."/>
            <person name="Ye F."/>
            <person name="Su P."/>
            <person name="Kiefer A.F."/>
            <person name="Nichols A."/>
            <person name="Cepeda A.J."/>
            <person name="Yan W."/>
            <person name="Fan B."/>
            <person name="Jiang Y."/>
            <person name="Adhikari A."/>
            <person name="Zheng C.-J."/>
            <person name="Schuster L."/>
            <person name="Cowan T.M."/>
            <person name="Smanski M.J."/>
            <person name="Chevrette M.G."/>
            <person name="De Carvalho L.P.S."/>
            <person name="Shen B."/>
        </authorList>
    </citation>
    <scope>NUCLEOTIDE SEQUENCE [LARGE SCALE GENOMIC DNA]</scope>
    <source>
        <strain evidence="1 2">NPDC019583</strain>
    </source>
</reference>
<dbReference type="RefSeq" id="WP_359787306.1">
    <property type="nucleotide sequence ID" value="NZ_JBEYBN010000010.1"/>
</dbReference>
<organism evidence="1 2">
    <name type="scientific">Streptomyces olindensis</name>
    <dbReference type="NCBI Taxonomy" id="358823"/>
    <lineage>
        <taxon>Bacteria</taxon>
        <taxon>Bacillati</taxon>
        <taxon>Actinomycetota</taxon>
        <taxon>Actinomycetes</taxon>
        <taxon>Kitasatosporales</taxon>
        <taxon>Streptomycetaceae</taxon>
        <taxon>Streptomyces</taxon>
    </lineage>
</organism>
<name>A0ABV2XRU7_9ACTN</name>